<dbReference type="GO" id="GO:0005739">
    <property type="term" value="C:mitochondrion"/>
    <property type="evidence" value="ECO:0007669"/>
    <property type="project" value="TreeGrafter"/>
</dbReference>
<dbReference type="InterPro" id="IPR036873">
    <property type="entry name" value="Rhodanese-like_dom_sf"/>
</dbReference>
<comment type="caution">
    <text evidence="4">The sequence shown here is derived from an EMBL/GenBank/DDBJ whole genome shotgun (WGS) entry which is preliminary data.</text>
</comment>
<dbReference type="Proteomes" id="UP000236333">
    <property type="component" value="Unassembled WGS sequence"/>
</dbReference>
<organism evidence="4 5">
    <name type="scientific">Tetrabaena socialis</name>
    <dbReference type="NCBI Taxonomy" id="47790"/>
    <lineage>
        <taxon>Eukaryota</taxon>
        <taxon>Viridiplantae</taxon>
        <taxon>Chlorophyta</taxon>
        <taxon>core chlorophytes</taxon>
        <taxon>Chlorophyceae</taxon>
        <taxon>CS clade</taxon>
        <taxon>Chlamydomonadales</taxon>
        <taxon>Tetrabaenaceae</taxon>
        <taxon>Tetrabaena</taxon>
    </lineage>
</organism>
<accession>A0A2J8AI66</accession>
<reference evidence="4 5" key="1">
    <citation type="journal article" date="2017" name="Mol. Biol. Evol.">
        <title>The 4-celled Tetrabaena socialis nuclear genome reveals the essential components for genetic control of cell number at the origin of multicellularity in the volvocine lineage.</title>
        <authorList>
            <person name="Featherston J."/>
            <person name="Arakaki Y."/>
            <person name="Hanschen E.R."/>
            <person name="Ferris P.J."/>
            <person name="Michod R.E."/>
            <person name="Olson B.J.S.C."/>
            <person name="Nozaki H."/>
            <person name="Durand P.M."/>
        </authorList>
    </citation>
    <scope>NUCLEOTIDE SEQUENCE [LARGE SCALE GENOMIC DNA]</scope>
    <source>
        <strain evidence="4 5">NIES-571</strain>
    </source>
</reference>
<evidence type="ECO:0000256" key="1">
    <source>
        <dbReference type="ARBA" id="ARBA00022679"/>
    </source>
</evidence>
<keyword evidence="2" id="KW-0677">Repeat</keyword>
<name>A0A2J8AI66_9CHLO</name>
<evidence type="ECO:0000313" key="4">
    <source>
        <dbReference type="EMBL" id="PNH12204.1"/>
    </source>
</evidence>
<dbReference type="InterPro" id="IPR001307">
    <property type="entry name" value="Thiosulphate_STrfase_CS"/>
</dbReference>
<keyword evidence="5" id="KW-1185">Reference proteome</keyword>
<gene>
    <name evidence="4" type="ORF">TSOC_000904</name>
</gene>
<dbReference type="Pfam" id="PF00581">
    <property type="entry name" value="Rhodanese"/>
    <property type="match status" value="1"/>
</dbReference>
<evidence type="ECO:0000256" key="2">
    <source>
        <dbReference type="ARBA" id="ARBA00022737"/>
    </source>
</evidence>
<dbReference type="PROSITE" id="PS50206">
    <property type="entry name" value="RHODANESE_3"/>
    <property type="match status" value="1"/>
</dbReference>
<dbReference type="PANTHER" id="PTHR11364:SF27">
    <property type="entry name" value="SULFURTRANSFERASE"/>
    <property type="match status" value="1"/>
</dbReference>
<proteinExistence type="predicted"/>
<dbReference type="SUPFAM" id="SSF52821">
    <property type="entry name" value="Rhodanese/Cell cycle control phosphatase"/>
    <property type="match status" value="1"/>
</dbReference>
<dbReference type="PANTHER" id="PTHR11364">
    <property type="entry name" value="THIOSULFATE SULFERTANSFERASE"/>
    <property type="match status" value="1"/>
</dbReference>
<dbReference type="EMBL" id="PGGS01000013">
    <property type="protein sequence ID" value="PNH12204.1"/>
    <property type="molecule type" value="Genomic_DNA"/>
</dbReference>
<dbReference type="InterPro" id="IPR045078">
    <property type="entry name" value="TST/MPST-like"/>
</dbReference>
<dbReference type="PROSITE" id="PS00380">
    <property type="entry name" value="RHODANESE_1"/>
    <property type="match status" value="1"/>
</dbReference>
<protein>
    <recommendedName>
        <fullName evidence="3">Rhodanese domain-containing protein</fullName>
    </recommendedName>
</protein>
<dbReference type="Gene3D" id="3.40.250.10">
    <property type="entry name" value="Rhodanese-like domain"/>
    <property type="match status" value="1"/>
</dbReference>
<keyword evidence="1" id="KW-0808">Transferase</keyword>
<dbReference type="InterPro" id="IPR001763">
    <property type="entry name" value="Rhodanese-like_dom"/>
</dbReference>
<dbReference type="GO" id="GO:0004792">
    <property type="term" value="F:thiosulfate-cyanide sulfurtransferase activity"/>
    <property type="evidence" value="ECO:0007669"/>
    <property type="project" value="InterPro"/>
</dbReference>
<feature type="domain" description="Rhodanese" evidence="3">
    <location>
        <begin position="65"/>
        <end position="175"/>
    </location>
</feature>
<dbReference type="SMART" id="SM00450">
    <property type="entry name" value="RHOD"/>
    <property type="match status" value="1"/>
</dbReference>
<sequence>MGGAAVVAAAALGGVGRSANVAAAQLANSRKLYPTGYVGPDARLVEEGAGAPLRPSRAGCTGGYDEYLEGHIPGAVFVSWVRDGVEWRPRHGGALGEGSEQEGGWTLAAITDADVYAPCFEARGMSAEQPVVVYDDGSLTAARVWWQLLLYGHPAPYILQGGWAAWLAAAGKAELYEPCPLKASRRPQLSTVFEAEPQPDYRASLEELLAAAREDATEGQDGGHATVAVVVEVEAEAEAAAQSGLEARSGAAGLRHLRRLRLSVLLAAAGSPPGAPLGGGHSVLAAAASVPPQRLAGALSSALGVAVGPGSGARVLLASGDMGLSACAAGVLLQAAGHRRWAVRRRRRHFDRHAAAVHAAAAAIHRQLVVRLLAVAAVGALRARAVELRNNPAQPDENPGLRLFTHPQPLLSWFRRPHGSVANGVASAFFSGTGRHFLALDGGPGERPLLARMAMDDPGRGQYFFSALRAFHSRTAYGNVRGDHWCALWGAAGVSWQNSTLRATDQLPYIPPDVHCSAASHSPSSQLPPTLPGGPGSRIDVSAAAEAGACPN</sequence>
<dbReference type="AlphaFoldDB" id="A0A2J8AI66"/>
<dbReference type="OrthoDB" id="270167at2759"/>
<evidence type="ECO:0000259" key="3">
    <source>
        <dbReference type="PROSITE" id="PS50206"/>
    </source>
</evidence>
<evidence type="ECO:0000313" key="5">
    <source>
        <dbReference type="Proteomes" id="UP000236333"/>
    </source>
</evidence>